<dbReference type="Proteomes" id="UP000475862">
    <property type="component" value="Unassembled WGS sequence"/>
</dbReference>
<sequence>MCFYLHFLIKNIIAYFSFQAFLGLMTELHLLMQILSLIESSTNSSAPKAASTYKCYKNILIHSSTLAVNLSLDFCKSLHCLVFSSISLCKFCVWCFSWADKSRNLNCLTLKELAPSPPSSLSFPFSSSAFKISALTSAISLSRVAISNVSAISLYSSFPSKASCFSILTLSNSFFNPESTLEDGLWVGVVERLLGVTAGPELETSFNDVNDFVIGVLTADFTFGDISLDIRLVFSLLELLNKHLNTSTKEERLGVESIPARDVCDNVRDGARIEDCDAVREGGTIDDCDGVRLNLFYLLTLDLTDDFGTKDSVLADISKRAPVSSISSSKIMPIQVPVSNCVCPIKATLPCTFFPVNSTLHPNSNFGILNWFS</sequence>
<protein>
    <submittedName>
        <fullName evidence="1">Uncharacterized protein</fullName>
    </submittedName>
</protein>
<dbReference type="EMBL" id="VYZN01000054">
    <property type="protein sequence ID" value="KAE9526881.1"/>
    <property type="molecule type" value="Genomic_DNA"/>
</dbReference>
<accession>A0A6G0T6K5</accession>
<organism evidence="1 2">
    <name type="scientific">Aphis glycines</name>
    <name type="common">Soybean aphid</name>
    <dbReference type="NCBI Taxonomy" id="307491"/>
    <lineage>
        <taxon>Eukaryota</taxon>
        <taxon>Metazoa</taxon>
        <taxon>Ecdysozoa</taxon>
        <taxon>Arthropoda</taxon>
        <taxon>Hexapoda</taxon>
        <taxon>Insecta</taxon>
        <taxon>Pterygota</taxon>
        <taxon>Neoptera</taxon>
        <taxon>Paraneoptera</taxon>
        <taxon>Hemiptera</taxon>
        <taxon>Sternorrhyncha</taxon>
        <taxon>Aphidomorpha</taxon>
        <taxon>Aphidoidea</taxon>
        <taxon>Aphididae</taxon>
        <taxon>Aphidini</taxon>
        <taxon>Aphis</taxon>
        <taxon>Aphis</taxon>
    </lineage>
</organism>
<dbReference type="AlphaFoldDB" id="A0A6G0T6K5"/>
<name>A0A6G0T6K5_APHGL</name>
<evidence type="ECO:0000313" key="2">
    <source>
        <dbReference type="Proteomes" id="UP000475862"/>
    </source>
</evidence>
<reference evidence="1 2" key="1">
    <citation type="submission" date="2019-08" db="EMBL/GenBank/DDBJ databases">
        <title>The genome of the soybean aphid Biotype 1, its phylome, world population structure and adaptation to the North American continent.</title>
        <authorList>
            <person name="Giordano R."/>
            <person name="Donthu R.K."/>
            <person name="Hernandez A.G."/>
            <person name="Wright C.L."/>
            <person name="Zimin A.V."/>
        </authorList>
    </citation>
    <scope>NUCLEOTIDE SEQUENCE [LARGE SCALE GENOMIC DNA]</scope>
    <source>
        <tissue evidence="1">Whole aphids</tissue>
    </source>
</reference>
<feature type="non-terminal residue" evidence="1">
    <location>
        <position position="373"/>
    </location>
</feature>
<comment type="caution">
    <text evidence="1">The sequence shown here is derived from an EMBL/GenBank/DDBJ whole genome shotgun (WGS) entry which is preliminary data.</text>
</comment>
<evidence type="ECO:0000313" key="1">
    <source>
        <dbReference type="EMBL" id="KAE9526881.1"/>
    </source>
</evidence>
<keyword evidence="2" id="KW-1185">Reference proteome</keyword>
<proteinExistence type="predicted"/>
<gene>
    <name evidence="1" type="ORF">AGLY_013529</name>
</gene>